<gene>
    <name evidence="3" type="ORF">INT45_005162</name>
</gene>
<keyword evidence="4" id="KW-1185">Reference proteome</keyword>
<feature type="compositionally biased region" description="Gly residues" evidence="1">
    <location>
        <begin position="65"/>
        <end position="76"/>
    </location>
</feature>
<keyword evidence="2" id="KW-0732">Signal</keyword>
<dbReference type="OrthoDB" id="10441412at2759"/>
<dbReference type="Proteomes" id="UP000646827">
    <property type="component" value="Unassembled WGS sequence"/>
</dbReference>
<feature type="compositionally biased region" description="Low complexity" evidence="1">
    <location>
        <begin position="93"/>
        <end position="115"/>
    </location>
</feature>
<evidence type="ECO:0000256" key="2">
    <source>
        <dbReference type="SAM" id="SignalP"/>
    </source>
</evidence>
<protein>
    <submittedName>
        <fullName evidence="3">Uncharacterized protein</fullName>
    </submittedName>
</protein>
<evidence type="ECO:0000313" key="3">
    <source>
        <dbReference type="EMBL" id="KAG2216836.1"/>
    </source>
</evidence>
<comment type="caution">
    <text evidence="3">The sequence shown here is derived from an EMBL/GenBank/DDBJ whole genome shotgun (WGS) entry which is preliminary data.</text>
</comment>
<feature type="signal peptide" evidence="2">
    <location>
        <begin position="1"/>
        <end position="22"/>
    </location>
</feature>
<name>A0A8H7RTE3_9FUNG</name>
<dbReference type="EMBL" id="JAEPRB010000355">
    <property type="protein sequence ID" value="KAG2216836.1"/>
    <property type="molecule type" value="Genomic_DNA"/>
</dbReference>
<accession>A0A8H7RTE3</accession>
<feature type="compositionally biased region" description="Gly residues" evidence="1">
    <location>
        <begin position="83"/>
        <end position="92"/>
    </location>
</feature>
<reference evidence="3 4" key="1">
    <citation type="submission" date="2020-12" db="EMBL/GenBank/DDBJ databases">
        <title>Metabolic potential, ecology and presence of endohyphal bacteria is reflected in genomic diversity of Mucoromycotina.</title>
        <authorList>
            <person name="Muszewska A."/>
            <person name="Okrasinska A."/>
            <person name="Steczkiewicz K."/>
            <person name="Drgas O."/>
            <person name="Orlowska M."/>
            <person name="Perlinska-Lenart U."/>
            <person name="Aleksandrzak-Piekarczyk T."/>
            <person name="Szatraj K."/>
            <person name="Zielenkiewicz U."/>
            <person name="Pilsyk S."/>
            <person name="Malc E."/>
            <person name="Mieczkowski P."/>
            <person name="Kruszewska J.S."/>
            <person name="Biernat P."/>
            <person name="Pawlowska J."/>
        </authorList>
    </citation>
    <scope>NUCLEOTIDE SEQUENCE [LARGE SCALE GENOMIC DNA]</scope>
    <source>
        <strain evidence="3 4">CBS 142.35</strain>
    </source>
</reference>
<feature type="compositionally biased region" description="Basic and acidic residues" evidence="1">
    <location>
        <begin position="137"/>
        <end position="148"/>
    </location>
</feature>
<proteinExistence type="predicted"/>
<sequence length="148" mass="14061">MRSTFATLAFAVLLTVSAIANAAPTKNGSPSDDNSHLVARDGLTPDLSLANVGPVGDILNKFKGASGGGGSSGGSSGSSSGSSSGGSSGGSSGDSSSGSSDGSSSGSSSSGGSSSIIDPDNKCNSRSGPGLSDGDSCTEHEDDHLRTN</sequence>
<dbReference type="AlphaFoldDB" id="A0A8H7RTE3"/>
<evidence type="ECO:0000313" key="4">
    <source>
        <dbReference type="Proteomes" id="UP000646827"/>
    </source>
</evidence>
<evidence type="ECO:0000256" key="1">
    <source>
        <dbReference type="SAM" id="MobiDB-lite"/>
    </source>
</evidence>
<organism evidence="3 4">
    <name type="scientific">Circinella minor</name>
    <dbReference type="NCBI Taxonomy" id="1195481"/>
    <lineage>
        <taxon>Eukaryota</taxon>
        <taxon>Fungi</taxon>
        <taxon>Fungi incertae sedis</taxon>
        <taxon>Mucoromycota</taxon>
        <taxon>Mucoromycotina</taxon>
        <taxon>Mucoromycetes</taxon>
        <taxon>Mucorales</taxon>
        <taxon>Lichtheimiaceae</taxon>
        <taxon>Circinella</taxon>
    </lineage>
</organism>
<feature type="chain" id="PRO_5034996449" evidence="2">
    <location>
        <begin position="23"/>
        <end position="148"/>
    </location>
</feature>
<feature type="region of interest" description="Disordered" evidence="1">
    <location>
        <begin position="58"/>
        <end position="148"/>
    </location>
</feature>